<dbReference type="RefSeq" id="WP_155306786.1">
    <property type="nucleotide sequence ID" value="NZ_AP021875.1"/>
</dbReference>
<protein>
    <submittedName>
        <fullName evidence="2">Uncharacterized protein</fullName>
    </submittedName>
</protein>
<accession>A0A5K7ZBE6</accession>
<keyword evidence="3" id="KW-1185">Reference proteome</keyword>
<feature type="transmembrane region" description="Helical" evidence="1">
    <location>
        <begin position="86"/>
        <end position="103"/>
    </location>
</feature>
<gene>
    <name evidence="2" type="ORF">DSCW_55370</name>
</gene>
<evidence type="ECO:0000313" key="3">
    <source>
        <dbReference type="Proteomes" id="UP000427769"/>
    </source>
</evidence>
<feature type="transmembrane region" description="Helical" evidence="1">
    <location>
        <begin position="109"/>
        <end position="126"/>
    </location>
</feature>
<name>A0A5K7ZBE6_9BACT</name>
<evidence type="ECO:0000256" key="1">
    <source>
        <dbReference type="SAM" id="Phobius"/>
    </source>
</evidence>
<proteinExistence type="predicted"/>
<evidence type="ECO:0000313" key="2">
    <source>
        <dbReference type="EMBL" id="BBO78120.1"/>
    </source>
</evidence>
<dbReference type="Proteomes" id="UP000427769">
    <property type="component" value="Chromosome"/>
</dbReference>
<dbReference type="AlphaFoldDB" id="A0A5K7ZBE6"/>
<dbReference type="OrthoDB" id="5422340at2"/>
<keyword evidence="1" id="KW-0812">Transmembrane</keyword>
<keyword evidence="1" id="KW-0472">Membrane</keyword>
<dbReference type="EMBL" id="AP021875">
    <property type="protein sequence ID" value="BBO78120.1"/>
    <property type="molecule type" value="Genomic_DNA"/>
</dbReference>
<reference evidence="2 3" key="1">
    <citation type="submission" date="2019-11" db="EMBL/GenBank/DDBJ databases">
        <title>Comparative genomics of hydrocarbon-degrading Desulfosarcina strains.</title>
        <authorList>
            <person name="Watanabe M."/>
            <person name="Kojima H."/>
            <person name="Fukui M."/>
        </authorList>
    </citation>
    <scope>NUCLEOTIDE SEQUENCE [LARGE SCALE GENOMIC DNA]</scope>
    <source>
        <strain evidence="2 3">PP31</strain>
    </source>
</reference>
<organism evidence="2 3">
    <name type="scientific">Desulfosarcina widdelii</name>
    <dbReference type="NCBI Taxonomy" id="947919"/>
    <lineage>
        <taxon>Bacteria</taxon>
        <taxon>Pseudomonadati</taxon>
        <taxon>Thermodesulfobacteriota</taxon>
        <taxon>Desulfobacteria</taxon>
        <taxon>Desulfobacterales</taxon>
        <taxon>Desulfosarcinaceae</taxon>
        <taxon>Desulfosarcina</taxon>
    </lineage>
</organism>
<sequence>MKATLQKRFMLMLAPALIGFSYVLLLRSLGIHPIDAATMAGWVPVLFILAVVSAAAAPIMVRTAFAHRMHRRRQTSETEFSRFQNSLLIVVMATPYLALAVYTLAAPTFYLGGALLAMLYALYYHYPSEKRLAFDRRVFRVQ</sequence>
<dbReference type="KEGG" id="dwd:DSCW_55370"/>
<feature type="transmembrane region" description="Helical" evidence="1">
    <location>
        <begin position="40"/>
        <end position="65"/>
    </location>
</feature>
<keyword evidence="1" id="KW-1133">Transmembrane helix</keyword>